<dbReference type="AlphaFoldDB" id="A0A554X3W4"/>
<dbReference type="InterPro" id="IPR052340">
    <property type="entry name" value="RNase_Y/CdgJ"/>
</dbReference>
<comment type="caution">
    <text evidence="3">The sequence shown here is derived from an EMBL/GenBank/DDBJ whole genome shotgun (WGS) entry which is preliminary data.</text>
</comment>
<sequence length="523" mass="55384">MGADHPRLAALLGRLRANADFPALSAQVQRVQQLARDDKENLHRLADEVLKDVALTQKLLRVVNSAPYVANRGGASTVSRAISLLGLSAVSNIASSLVLLERWEGSPQAQRVCEAYARALLAANVAADLCGTGPEREEVFLAALFQGLGRLLAVCFFPEEAERIHAEAQGDPAREHAAVVRHLGVSYDSLALAVAQEWGLPDVLRRTTERPTGPVPARPPQDRAEWVRWVAAAGTDVADGWVRGAATGDADAMDRLANRYSHLVGQPPQALKDAAGQARQRFLVTAQAVGLMPSLQTADWAAWLGGGQTPPPRAAADAGADTVATPGTEQVPPAEPARAQEAPADSPALLLGLAQGLQDATAALLDGNAAAVRLDLGLESLHLALGLQRMWLVTPGADGVAAARLSLGEGARALAAVYRVALANGAHGTGDLLAALGRLRQDSWIADPFVPRLFNRLPLWYRSRLAPRTAVLMLPLWKGERWLGWIHADGPAAALSVLGPAERALLRAQRNLMITALLEAPPP</sequence>
<protein>
    <submittedName>
        <fullName evidence="3">HDOD domain protein</fullName>
    </submittedName>
</protein>
<feature type="compositionally biased region" description="Low complexity" evidence="1">
    <location>
        <begin position="314"/>
        <end position="328"/>
    </location>
</feature>
<dbReference type="RefSeq" id="WP_143901398.1">
    <property type="nucleotide sequence ID" value="NZ_VJOL01000012.1"/>
</dbReference>
<dbReference type="OrthoDB" id="9791419at2"/>
<gene>
    <name evidence="3" type="ORF">Tther_00916</name>
</gene>
<reference evidence="3 4" key="1">
    <citation type="submission" date="2019-07" db="EMBL/GenBank/DDBJ databases">
        <title>Tepidimonas thermarum AA-1 draft genome.</title>
        <authorList>
            <person name="Da Costa M.S."/>
            <person name="Froufe H.J.C."/>
            <person name="Egas C."/>
            <person name="Albuquerque L."/>
        </authorList>
    </citation>
    <scope>NUCLEOTIDE SEQUENCE [LARGE SCALE GENOMIC DNA]</scope>
    <source>
        <strain evidence="3 4">AA-1</strain>
    </source>
</reference>
<evidence type="ECO:0000313" key="4">
    <source>
        <dbReference type="Proteomes" id="UP000318542"/>
    </source>
</evidence>
<evidence type="ECO:0000259" key="2">
    <source>
        <dbReference type="PROSITE" id="PS51833"/>
    </source>
</evidence>
<dbReference type="InterPro" id="IPR013976">
    <property type="entry name" value="HDOD"/>
</dbReference>
<keyword evidence="4" id="KW-1185">Reference proteome</keyword>
<proteinExistence type="predicted"/>
<evidence type="ECO:0000313" key="3">
    <source>
        <dbReference type="EMBL" id="TSE30529.1"/>
    </source>
</evidence>
<dbReference type="SUPFAM" id="SSF109604">
    <property type="entry name" value="HD-domain/PDEase-like"/>
    <property type="match status" value="1"/>
</dbReference>
<dbReference type="Proteomes" id="UP000318542">
    <property type="component" value="Unassembled WGS sequence"/>
</dbReference>
<accession>A0A554X3W4</accession>
<name>A0A554X3W4_9BURK</name>
<dbReference type="Pfam" id="PF08668">
    <property type="entry name" value="HDOD"/>
    <property type="match status" value="1"/>
</dbReference>
<feature type="domain" description="HDOD" evidence="2">
    <location>
        <begin position="21"/>
        <end position="214"/>
    </location>
</feature>
<evidence type="ECO:0000256" key="1">
    <source>
        <dbReference type="SAM" id="MobiDB-lite"/>
    </source>
</evidence>
<dbReference type="EMBL" id="VJOL01000012">
    <property type="protein sequence ID" value="TSE30529.1"/>
    <property type="molecule type" value="Genomic_DNA"/>
</dbReference>
<organism evidence="3 4">
    <name type="scientific">Tepidimonas thermarum</name>
    <dbReference type="NCBI Taxonomy" id="335431"/>
    <lineage>
        <taxon>Bacteria</taxon>
        <taxon>Pseudomonadati</taxon>
        <taxon>Pseudomonadota</taxon>
        <taxon>Betaproteobacteria</taxon>
        <taxon>Burkholderiales</taxon>
        <taxon>Tepidimonas</taxon>
    </lineage>
</organism>
<dbReference type="PANTHER" id="PTHR33525">
    <property type="match status" value="1"/>
</dbReference>
<feature type="region of interest" description="Disordered" evidence="1">
    <location>
        <begin position="306"/>
        <end position="343"/>
    </location>
</feature>
<dbReference type="PANTHER" id="PTHR33525:SF3">
    <property type="entry name" value="RIBONUCLEASE Y"/>
    <property type="match status" value="1"/>
</dbReference>
<dbReference type="PROSITE" id="PS51833">
    <property type="entry name" value="HDOD"/>
    <property type="match status" value="1"/>
</dbReference>
<dbReference type="Gene3D" id="1.10.3210.10">
    <property type="entry name" value="Hypothetical protein af1432"/>
    <property type="match status" value="1"/>
</dbReference>